<dbReference type="RefSeq" id="WP_149159122.1">
    <property type="nucleotide sequence ID" value="NZ_CP043505.1"/>
</dbReference>
<dbReference type="InterPro" id="IPR036812">
    <property type="entry name" value="NAD(P)_OxRdtase_dom_sf"/>
</dbReference>
<dbReference type="Proteomes" id="UP000324678">
    <property type="component" value="Chromosome"/>
</dbReference>
<evidence type="ECO:0000313" key="3">
    <source>
        <dbReference type="Proteomes" id="UP000324678"/>
    </source>
</evidence>
<dbReference type="KEGG" id="ail:FLP10_00700"/>
<evidence type="ECO:0000313" key="2">
    <source>
        <dbReference type="EMBL" id="QEO13098.1"/>
    </source>
</evidence>
<accession>A0A5C1YBZ5</accession>
<gene>
    <name evidence="2" type="ORF">FLP10_00700</name>
</gene>
<keyword evidence="3" id="KW-1185">Reference proteome</keyword>
<dbReference type="EMBL" id="CP043505">
    <property type="protein sequence ID" value="QEO13098.1"/>
    <property type="molecule type" value="Genomic_DNA"/>
</dbReference>
<evidence type="ECO:0000259" key="1">
    <source>
        <dbReference type="Pfam" id="PF00248"/>
    </source>
</evidence>
<sequence>MRYRTIGNGRTAFDVSTICLGTMWFGTRTPEPTAFAILDRFVDAGGTFLDTANNYNAWGEGYGRDSEDVIGRWLASRPGVRDRVRIATKLGAAKRDPKLPLSSTPPTNFQGLSARVIDAEARLSLRHLGVEHLDVLYGHVDDRDTPLAETVGAFGALQDEGVVGITGISNVAVWRVVEAREEAVRQGIAPYGLVQQQYSYVHPEQGRLNFATPELLDYAASTGVDGRPPLTVVAYSPLHQGALVNPAKSLWGGTNHPTSHERLDRLRGIAAELDVTPNQLALAWMLGGETPVVPIVGASSVAQLEEALGAAELDLDPEVRTRLDSEWAALHTAPVAA</sequence>
<protein>
    <submittedName>
        <fullName evidence="2">Aldo/keto reductase</fullName>
    </submittedName>
</protein>
<dbReference type="Gene3D" id="3.20.20.100">
    <property type="entry name" value="NADP-dependent oxidoreductase domain"/>
    <property type="match status" value="1"/>
</dbReference>
<dbReference type="InterPro" id="IPR050523">
    <property type="entry name" value="AKR_Detox_Biosynth"/>
</dbReference>
<reference evidence="2 3" key="1">
    <citation type="submission" date="2019-09" db="EMBL/GenBank/DDBJ databases">
        <title>Genome sequencing of strain KACC 19306.</title>
        <authorList>
            <person name="Heo J."/>
            <person name="Kim S.-J."/>
            <person name="Kim J.-S."/>
            <person name="Hong S.-B."/>
            <person name="Kwon S.-W."/>
        </authorList>
    </citation>
    <scope>NUCLEOTIDE SEQUENCE [LARGE SCALE GENOMIC DNA]</scope>
    <source>
        <strain evidence="2 3">KACC 19306</strain>
    </source>
</reference>
<dbReference type="AlphaFoldDB" id="A0A5C1YBZ5"/>
<dbReference type="OrthoDB" id="9768793at2"/>
<organism evidence="2 3">
    <name type="scientific">Agromyces intestinalis</name>
    <dbReference type="NCBI Taxonomy" id="2592652"/>
    <lineage>
        <taxon>Bacteria</taxon>
        <taxon>Bacillati</taxon>
        <taxon>Actinomycetota</taxon>
        <taxon>Actinomycetes</taxon>
        <taxon>Micrococcales</taxon>
        <taxon>Microbacteriaceae</taxon>
        <taxon>Agromyces</taxon>
    </lineage>
</organism>
<dbReference type="GO" id="GO:0005829">
    <property type="term" value="C:cytosol"/>
    <property type="evidence" value="ECO:0007669"/>
    <property type="project" value="TreeGrafter"/>
</dbReference>
<dbReference type="Pfam" id="PF00248">
    <property type="entry name" value="Aldo_ket_red"/>
    <property type="match status" value="1"/>
</dbReference>
<proteinExistence type="predicted"/>
<name>A0A5C1YBZ5_9MICO</name>
<dbReference type="PANTHER" id="PTHR43364:SF6">
    <property type="entry name" value="OXIDOREDUCTASE-RELATED"/>
    <property type="match status" value="1"/>
</dbReference>
<dbReference type="PANTHER" id="PTHR43364">
    <property type="entry name" value="NADH-SPECIFIC METHYLGLYOXAL REDUCTASE-RELATED"/>
    <property type="match status" value="1"/>
</dbReference>
<dbReference type="SUPFAM" id="SSF51430">
    <property type="entry name" value="NAD(P)-linked oxidoreductase"/>
    <property type="match status" value="1"/>
</dbReference>
<dbReference type="InterPro" id="IPR023210">
    <property type="entry name" value="NADP_OxRdtase_dom"/>
</dbReference>
<feature type="domain" description="NADP-dependent oxidoreductase" evidence="1">
    <location>
        <begin position="18"/>
        <end position="325"/>
    </location>
</feature>